<evidence type="ECO:0000256" key="2">
    <source>
        <dbReference type="SAM" id="SignalP"/>
    </source>
</evidence>
<accession>A0ABP3IBK6</accession>
<dbReference type="EMBL" id="BAAABX010000015">
    <property type="protein sequence ID" value="GAA0395852.1"/>
    <property type="molecule type" value="Genomic_DNA"/>
</dbReference>
<keyword evidence="2" id="KW-0732">Signal</keyword>
<protein>
    <recommendedName>
        <fullName evidence="5">DUF4185 domain-containing protein</fullName>
    </recommendedName>
</protein>
<feature type="region of interest" description="Disordered" evidence="1">
    <location>
        <begin position="109"/>
        <end position="130"/>
    </location>
</feature>
<evidence type="ECO:0000256" key="1">
    <source>
        <dbReference type="SAM" id="MobiDB-lite"/>
    </source>
</evidence>
<evidence type="ECO:0008006" key="5">
    <source>
        <dbReference type="Google" id="ProtNLM"/>
    </source>
</evidence>
<evidence type="ECO:0000313" key="4">
    <source>
        <dbReference type="Proteomes" id="UP001500879"/>
    </source>
</evidence>
<reference evidence="4" key="1">
    <citation type="journal article" date="2019" name="Int. J. Syst. Evol. Microbiol.">
        <title>The Global Catalogue of Microorganisms (GCM) 10K type strain sequencing project: providing services to taxonomists for standard genome sequencing and annotation.</title>
        <authorList>
            <consortium name="The Broad Institute Genomics Platform"/>
            <consortium name="The Broad Institute Genome Sequencing Center for Infectious Disease"/>
            <person name="Wu L."/>
            <person name="Ma J."/>
        </authorList>
    </citation>
    <scope>NUCLEOTIDE SEQUENCE [LARGE SCALE GENOMIC DNA]</scope>
    <source>
        <strain evidence="4">JCM 4788</strain>
    </source>
</reference>
<feature type="chain" id="PRO_5046419125" description="DUF4185 domain-containing protein" evidence="2">
    <location>
        <begin position="42"/>
        <end position="411"/>
    </location>
</feature>
<name>A0ABP3IBK6_9ACTN</name>
<feature type="signal peptide" evidence="2">
    <location>
        <begin position="1"/>
        <end position="41"/>
    </location>
</feature>
<keyword evidence="4" id="KW-1185">Reference proteome</keyword>
<comment type="caution">
    <text evidence="3">The sequence shown here is derived from an EMBL/GenBank/DDBJ whole genome shotgun (WGS) entry which is preliminary data.</text>
</comment>
<sequence length="411" mass="44142">MRGGRGADTLEGMTSFPRTVLRTVAAALLVAVCAAAPPAPAAPVAPSDAGRPPEAVAARPAASLERAFTAYADGNRSPRHWTGGDSTYSIPTAAGELWAFSDTFLGTVRPDGSRPPVSGEGHGPTTPFVHNSFVLWNRTGPHTVTGTDRAGRPASAVPEKAGDWYWVRAGVPLGRDAAVVLARYARTGPGPLDMAWRANVLARVRPGHPVPAGRLTALPSAAGIAWGAWLARDRDGTYVYGTEQAPGGGAFLHLARTRDPSLRTPWSYLAADGSWSGREQDSAPLKDADGRALRVSQELSVVRHGRWWALVAQRSDVPFSPEVQLAWSLSPTGPFTRPLTVWRAPEAGPRGTYHNARVVAYNPHEHPELAHGEREMLISYNVNSLDPRDVLRQASVYRPRFVRITLGRRPG</sequence>
<proteinExistence type="predicted"/>
<gene>
    <name evidence="3" type="ORF">GCM10010357_16140</name>
</gene>
<organism evidence="3 4">
    <name type="scientific">Streptomyces luteireticuli</name>
    <dbReference type="NCBI Taxonomy" id="173858"/>
    <lineage>
        <taxon>Bacteria</taxon>
        <taxon>Bacillati</taxon>
        <taxon>Actinomycetota</taxon>
        <taxon>Actinomycetes</taxon>
        <taxon>Kitasatosporales</taxon>
        <taxon>Streptomycetaceae</taxon>
        <taxon>Streptomyces</taxon>
    </lineage>
</organism>
<evidence type="ECO:0000313" key="3">
    <source>
        <dbReference type="EMBL" id="GAA0395852.1"/>
    </source>
</evidence>
<dbReference type="Proteomes" id="UP001500879">
    <property type="component" value="Unassembled WGS sequence"/>
</dbReference>